<comment type="caution">
    <text evidence="1">The sequence shown here is derived from an EMBL/GenBank/DDBJ whole genome shotgun (WGS) entry which is preliminary data.</text>
</comment>
<evidence type="ECO:0008006" key="3">
    <source>
        <dbReference type="Google" id="ProtNLM"/>
    </source>
</evidence>
<evidence type="ECO:0000313" key="2">
    <source>
        <dbReference type="Proteomes" id="UP000034656"/>
    </source>
</evidence>
<accession>A0A837HRQ2</accession>
<reference evidence="1 2" key="1">
    <citation type="journal article" date="2015" name="Nature">
        <title>rRNA introns, odd ribosomes, and small enigmatic genomes across a large radiation of phyla.</title>
        <authorList>
            <person name="Brown C.T."/>
            <person name="Hug L.A."/>
            <person name="Thomas B.C."/>
            <person name="Sharon I."/>
            <person name="Castelle C.J."/>
            <person name="Singh A."/>
            <person name="Wilkins M.J."/>
            <person name="Williams K.H."/>
            <person name="Banfield J.F."/>
        </authorList>
    </citation>
    <scope>NUCLEOTIDE SEQUENCE [LARGE SCALE GENOMIC DNA]</scope>
</reference>
<dbReference type="PROSITE" id="PS51257">
    <property type="entry name" value="PROKAR_LIPOPROTEIN"/>
    <property type="match status" value="1"/>
</dbReference>
<name>A0A837HRQ2_9BACT</name>
<sequence length="215" mass="23663">MKLPVFPSLIPPVANYASIACQNICGVRRVVNFVLGPEGTNMQQACKAWIRWSGIVAKAEIMLCPTPEDSLAQARLVTEKGVVPFFWTCAVYFRLNELFFGNPDVHPFLVSFNYELDKMQLCVKEELHRQEWNGGWRIASHPSPSPLVDGLGPVVKTTSNAQAALMCARGEVEACITTAQAAKIHGLTMVHEFGSPIMVFFAGTTEHGMKILLGQ</sequence>
<proteinExistence type="predicted"/>
<dbReference type="AlphaFoldDB" id="A0A837HRQ2"/>
<organism evidence="1 2">
    <name type="scientific">Candidatus Nomurabacteria bacterium GW2011_GWC2_39_41</name>
    <dbReference type="NCBI Taxonomy" id="1618754"/>
    <lineage>
        <taxon>Bacteria</taxon>
        <taxon>Candidatus Nomuraibacteriota</taxon>
    </lineage>
</organism>
<dbReference type="EMBL" id="LBXB01000005">
    <property type="protein sequence ID" value="KKR20308.1"/>
    <property type="molecule type" value="Genomic_DNA"/>
</dbReference>
<protein>
    <recommendedName>
        <fullName evidence="3">Prephenate dehydratase</fullName>
    </recommendedName>
</protein>
<dbReference type="Proteomes" id="UP000034656">
    <property type="component" value="Unassembled WGS sequence"/>
</dbReference>
<gene>
    <name evidence="1" type="ORF">UT51_C0005G0041</name>
</gene>
<evidence type="ECO:0000313" key="1">
    <source>
        <dbReference type="EMBL" id="KKR20308.1"/>
    </source>
</evidence>